<comment type="subcellular location">
    <subcellularLocation>
        <location evidence="3">Nucleus</location>
        <location evidence="3">PML body</location>
    </subcellularLocation>
</comment>
<keyword evidence="4" id="KW-0540">Nuclease</keyword>
<dbReference type="GO" id="GO:0006302">
    <property type="term" value="P:double-strand break repair"/>
    <property type="evidence" value="ECO:0007669"/>
    <property type="project" value="TreeGrafter"/>
</dbReference>
<comment type="cofactor">
    <cofactor evidence="2">
        <name>Mg(2+)</name>
        <dbReference type="ChEBI" id="CHEBI:18420"/>
    </cofactor>
</comment>
<protein>
    <recommendedName>
        <fullName evidence="11">Endonuclease/exonuclease/phosphatase domain-containing protein</fullName>
    </recommendedName>
</protein>
<evidence type="ECO:0000256" key="5">
    <source>
        <dbReference type="ARBA" id="ARBA00022723"/>
    </source>
</evidence>
<evidence type="ECO:0000256" key="2">
    <source>
        <dbReference type="ARBA" id="ARBA00001946"/>
    </source>
</evidence>
<dbReference type="AlphaFoldDB" id="A0AAF3EXK1"/>
<dbReference type="GO" id="GO:0003697">
    <property type="term" value="F:single-stranded DNA binding"/>
    <property type="evidence" value="ECO:0007669"/>
    <property type="project" value="TreeGrafter"/>
</dbReference>
<keyword evidence="7" id="KW-0378">Hydrolase</keyword>
<comment type="cofactor">
    <cofactor evidence="1">
        <name>Mn(2+)</name>
        <dbReference type="ChEBI" id="CHEBI:29035"/>
    </cofactor>
</comment>
<dbReference type="GO" id="GO:0004518">
    <property type="term" value="F:nuclease activity"/>
    <property type="evidence" value="ECO:0007669"/>
    <property type="project" value="UniProtKB-KW"/>
</dbReference>
<accession>A0AAF3EXK1</accession>
<dbReference type="Gene3D" id="3.60.10.10">
    <property type="entry name" value="Endonuclease/exonuclease/phosphatase"/>
    <property type="match status" value="1"/>
</dbReference>
<name>A0AAF3EXK1_9BILA</name>
<evidence type="ECO:0000256" key="8">
    <source>
        <dbReference type="ARBA" id="ARBA00022842"/>
    </source>
</evidence>
<organism evidence="12 13">
    <name type="scientific">Mesorhabditis belari</name>
    <dbReference type="NCBI Taxonomy" id="2138241"/>
    <lineage>
        <taxon>Eukaryota</taxon>
        <taxon>Metazoa</taxon>
        <taxon>Ecdysozoa</taxon>
        <taxon>Nematoda</taxon>
        <taxon>Chromadorea</taxon>
        <taxon>Rhabditida</taxon>
        <taxon>Rhabditina</taxon>
        <taxon>Rhabditomorpha</taxon>
        <taxon>Rhabditoidea</taxon>
        <taxon>Rhabditidae</taxon>
        <taxon>Mesorhabditinae</taxon>
        <taxon>Mesorhabditis</taxon>
    </lineage>
</organism>
<evidence type="ECO:0000256" key="9">
    <source>
        <dbReference type="ARBA" id="ARBA00023204"/>
    </source>
</evidence>
<keyword evidence="9" id="KW-0234">DNA repair</keyword>
<reference evidence="13" key="1">
    <citation type="submission" date="2024-02" db="UniProtKB">
        <authorList>
            <consortium name="WormBaseParasite"/>
        </authorList>
    </citation>
    <scope>IDENTIFICATION</scope>
</reference>
<evidence type="ECO:0000256" key="1">
    <source>
        <dbReference type="ARBA" id="ARBA00001936"/>
    </source>
</evidence>
<evidence type="ECO:0000256" key="7">
    <source>
        <dbReference type="ARBA" id="ARBA00022801"/>
    </source>
</evidence>
<keyword evidence="5" id="KW-0479">Metal-binding</keyword>
<dbReference type="GO" id="GO:0070260">
    <property type="term" value="F:5'-tyrosyl-DNA phosphodiesterase activity"/>
    <property type="evidence" value="ECO:0007669"/>
    <property type="project" value="TreeGrafter"/>
</dbReference>
<dbReference type="InterPro" id="IPR036691">
    <property type="entry name" value="Endo/exonu/phosph_ase_sf"/>
</dbReference>
<dbReference type="GO" id="GO:0005737">
    <property type="term" value="C:cytoplasm"/>
    <property type="evidence" value="ECO:0007669"/>
    <property type="project" value="TreeGrafter"/>
</dbReference>
<dbReference type="InterPro" id="IPR005135">
    <property type="entry name" value="Endo/exonuclease/phosphatase"/>
</dbReference>
<dbReference type="PANTHER" id="PTHR15822">
    <property type="entry name" value="TRAF AND TNF RECEPTOR-ASSOCIATED PROTEIN"/>
    <property type="match status" value="1"/>
</dbReference>
<feature type="domain" description="Endonuclease/exonuclease/phosphatase" evidence="11">
    <location>
        <begin position="45"/>
        <end position="273"/>
    </location>
</feature>
<dbReference type="CDD" id="cd09080">
    <property type="entry name" value="TDP2"/>
    <property type="match status" value="1"/>
</dbReference>
<keyword evidence="6" id="KW-0227">DNA damage</keyword>
<evidence type="ECO:0000256" key="3">
    <source>
        <dbReference type="ARBA" id="ARBA00004322"/>
    </source>
</evidence>
<dbReference type="GO" id="GO:0016605">
    <property type="term" value="C:PML body"/>
    <property type="evidence" value="ECO:0007669"/>
    <property type="project" value="UniProtKB-SubCell"/>
</dbReference>
<sequence length="283" mass="32561">MPTKAYLLLLSFILCLFIKITISTKIWTPISFARNYFLMSVLSLVSWNIDGLGDDLAPRMDAVYNVLKNIEPNVIFLQEVVRSVIGSLERLRESYEIFYSDRSCRYFTAILVKKPFNFLKHNVHAFENSKMARTLQTIEGELGSMKVFLLTTHLESLGENKKERKAQLDYCLQKMKEIAENNPDAVVFFGGDLNIREKEMPELPAGVKDAFLEAGSPKDERFTWDTQKNHNKFAGQAQIRFDRVLWTGPLQIVSFKLEGRERLQTVDCFPSDHWAINCTFSAP</sequence>
<evidence type="ECO:0000256" key="4">
    <source>
        <dbReference type="ARBA" id="ARBA00022722"/>
    </source>
</evidence>
<dbReference type="GO" id="GO:0046872">
    <property type="term" value="F:metal ion binding"/>
    <property type="evidence" value="ECO:0007669"/>
    <property type="project" value="UniProtKB-KW"/>
</dbReference>
<keyword evidence="10" id="KW-0539">Nucleus</keyword>
<evidence type="ECO:0000313" key="12">
    <source>
        <dbReference type="Proteomes" id="UP000887575"/>
    </source>
</evidence>
<dbReference type="WBParaSite" id="MBELARI_LOCUS18824">
    <property type="protein sequence ID" value="MBELARI_LOCUS18824"/>
    <property type="gene ID" value="MBELARI_LOCUS18824"/>
</dbReference>
<evidence type="ECO:0000256" key="10">
    <source>
        <dbReference type="ARBA" id="ARBA00023242"/>
    </source>
</evidence>
<dbReference type="Pfam" id="PF03372">
    <property type="entry name" value="Exo_endo_phos"/>
    <property type="match status" value="1"/>
</dbReference>
<evidence type="ECO:0000313" key="13">
    <source>
        <dbReference type="WBParaSite" id="MBELARI_LOCUS18824"/>
    </source>
</evidence>
<dbReference type="PANTHER" id="PTHR15822:SF4">
    <property type="entry name" value="TYROSYL-DNA PHOSPHODIESTERASE 2"/>
    <property type="match status" value="1"/>
</dbReference>
<dbReference type="InterPro" id="IPR051547">
    <property type="entry name" value="TDP2-like"/>
</dbReference>
<keyword evidence="12" id="KW-1185">Reference proteome</keyword>
<evidence type="ECO:0000256" key="6">
    <source>
        <dbReference type="ARBA" id="ARBA00022763"/>
    </source>
</evidence>
<proteinExistence type="predicted"/>
<dbReference type="Proteomes" id="UP000887575">
    <property type="component" value="Unassembled WGS sequence"/>
</dbReference>
<keyword evidence="8" id="KW-0460">Magnesium</keyword>
<evidence type="ECO:0000259" key="11">
    <source>
        <dbReference type="Pfam" id="PF03372"/>
    </source>
</evidence>
<dbReference type="SUPFAM" id="SSF56219">
    <property type="entry name" value="DNase I-like"/>
    <property type="match status" value="1"/>
</dbReference>